<dbReference type="AlphaFoldDB" id="A0A314UH74"/>
<dbReference type="PANTHER" id="PTHR31236:SF2">
    <property type="entry name" value="BURP DOMAIN PROTEIN RD22"/>
    <property type="match status" value="1"/>
</dbReference>
<proteinExistence type="predicted"/>
<dbReference type="InterPro" id="IPR044816">
    <property type="entry name" value="BURP"/>
</dbReference>
<organism evidence="2 3">
    <name type="scientific">Prunus yedoensis var. nudiflora</name>
    <dbReference type="NCBI Taxonomy" id="2094558"/>
    <lineage>
        <taxon>Eukaryota</taxon>
        <taxon>Viridiplantae</taxon>
        <taxon>Streptophyta</taxon>
        <taxon>Embryophyta</taxon>
        <taxon>Tracheophyta</taxon>
        <taxon>Spermatophyta</taxon>
        <taxon>Magnoliopsida</taxon>
        <taxon>eudicotyledons</taxon>
        <taxon>Gunneridae</taxon>
        <taxon>Pentapetalae</taxon>
        <taxon>rosids</taxon>
        <taxon>fabids</taxon>
        <taxon>Rosales</taxon>
        <taxon>Rosaceae</taxon>
        <taxon>Amygdaloideae</taxon>
        <taxon>Amygdaleae</taxon>
        <taxon>Prunus</taxon>
    </lineage>
</organism>
<protein>
    <submittedName>
        <fullName evidence="2">BURP domain-containing protein 3-like</fullName>
    </submittedName>
</protein>
<dbReference type="OrthoDB" id="654134at2759"/>
<name>A0A314UH74_PRUYE</name>
<dbReference type="Pfam" id="PF03181">
    <property type="entry name" value="BURP"/>
    <property type="match status" value="1"/>
</dbReference>
<dbReference type="PROSITE" id="PS51277">
    <property type="entry name" value="BURP"/>
    <property type="match status" value="1"/>
</dbReference>
<reference evidence="2 3" key="1">
    <citation type="submission" date="2018-02" db="EMBL/GenBank/DDBJ databases">
        <title>Draft genome of wild Prunus yedoensis var. nudiflora.</title>
        <authorList>
            <person name="Baek S."/>
            <person name="Kim J.-H."/>
            <person name="Choi K."/>
            <person name="Kim G.-B."/>
            <person name="Cho A."/>
            <person name="Jang H."/>
            <person name="Shin C.-H."/>
            <person name="Yu H.-J."/>
            <person name="Mun J.-H."/>
        </authorList>
    </citation>
    <scope>NUCLEOTIDE SEQUENCE [LARGE SCALE GENOMIC DNA]</scope>
    <source>
        <strain evidence="3">cv. Jeju island</strain>
        <tissue evidence="2">Leaf</tissue>
    </source>
</reference>
<keyword evidence="3" id="KW-1185">Reference proteome</keyword>
<dbReference type="InterPro" id="IPR004873">
    <property type="entry name" value="BURP_dom"/>
</dbReference>
<evidence type="ECO:0000259" key="1">
    <source>
        <dbReference type="PROSITE" id="PS51277"/>
    </source>
</evidence>
<dbReference type="STRING" id="2094558.A0A314UH74"/>
<comment type="caution">
    <text evidence="2">The sequence shown here is derived from an EMBL/GenBank/DDBJ whole genome shotgun (WGS) entry which is preliminary data.</text>
</comment>
<sequence>MVDFAMSKLGRNVQAISIEVQKGATLQNYTVKPSVKKVSEGDQLIVCHKMTYAYAVFYCHTFGKSRAYVVPLQGADGTSAKAVAVCHVDTSEWNPQNFALQVLKVKPGTIPVCHFLPQGHISWVPN</sequence>
<feature type="domain" description="BURP" evidence="1">
    <location>
        <begin position="1"/>
        <end position="126"/>
    </location>
</feature>
<dbReference type="PANTHER" id="PTHR31236">
    <property type="entry name" value="BURP DOMAIN PROTEIN USPL1-LIKE"/>
    <property type="match status" value="1"/>
</dbReference>
<dbReference type="EMBL" id="PJQY01003821">
    <property type="protein sequence ID" value="PQM34259.1"/>
    <property type="molecule type" value="Genomic_DNA"/>
</dbReference>
<gene>
    <name evidence="2" type="ORF">Pyn_29573</name>
</gene>
<dbReference type="SMART" id="SM01045">
    <property type="entry name" value="BURP"/>
    <property type="match status" value="1"/>
</dbReference>
<accession>A0A314UH74</accession>
<evidence type="ECO:0000313" key="3">
    <source>
        <dbReference type="Proteomes" id="UP000250321"/>
    </source>
</evidence>
<dbReference type="Proteomes" id="UP000250321">
    <property type="component" value="Unassembled WGS sequence"/>
</dbReference>
<evidence type="ECO:0000313" key="2">
    <source>
        <dbReference type="EMBL" id="PQM34259.1"/>
    </source>
</evidence>